<evidence type="ECO:0000313" key="2">
    <source>
        <dbReference type="EMBL" id="AFC21787.1"/>
    </source>
</evidence>
<gene>
    <name evidence="2" type="ORF">GAP32_337</name>
</gene>
<proteinExistence type="predicted"/>
<protein>
    <submittedName>
        <fullName evidence="2">Putative metallopeptidase</fullName>
    </submittedName>
</protein>
<dbReference type="Proteomes" id="UP000000457">
    <property type="component" value="Segment"/>
</dbReference>
<dbReference type="KEGG" id="vg:13994077"/>
<sequence>MNLNLFSLDIETLATPEKSGYGIVVPNYAIVRIPEVLTANLDWLYIQLPIQEQLDAGLKVDASTMNFWFDICAQEFPLALCEMQKSFKLDRVQAMRSDGTVYQGTNIPSILKGFMGFDGTNKMSTKVFGNGCNFDCSILQENHRVMFGEGDLWHYASPNNVRTLRLLLTKEEDEKMHEEVQPYLDEFCDKVNESEIMFELCLHNPLFDAAKEALFVTYIMNLKKSA</sequence>
<keyword evidence="3" id="KW-1185">Reference proteome</keyword>
<name>K4F7L7_9CAUD</name>
<organism evidence="2 3">
    <name type="scientific">Cronobacter phage vB_CsaM_GAP32</name>
    <dbReference type="NCBI Taxonomy" id="1141136"/>
    <lineage>
        <taxon>Viruses</taxon>
        <taxon>Duplodnaviria</taxon>
        <taxon>Heunggongvirae</taxon>
        <taxon>Uroviricota</taxon>
        <taxon>Caudoviricetes</taxon>
        <taxon>Mimasvirus</taxon>
        <taxon>Mimasvirus GAP32</taxon>
    </lineage>
</organism>
<accession>K4F7L7</accession>
<evidence type="ECO:0000313" key="3">
    <source>
        <dbReference type="Proteomes" id="UP000000457"/>
    </source>
</evidence>
<dbReference type="RefSeq" id="YP_006987442.1">
    <property type="nucleotide sequence ID" value="NC_019401.1"/>
</dbReference>
<feature type="domain" description="3'-5' exoribonuclease Rv2179c-like" evidence="1">
    <location>
        <begin position="107"/>
        <end position="218"/>
    </location>
</feature>
<dbReference type="GeneID" id="13994077"/>
<dbReference type="Pfam" id="PF16473">
    <property type="entry name" value="Rv2179c-like"/>
    <property type="match status" value="1"/>
</dbReference>
<dbReference type="InterPro" id="IPR033390">
    <property type="entry name" value="Rv2179c-like"/>
</dbReference>
<dbReference type="EMBL" id="JN882285">
    <property type="protein sequence ID" value="AFC21787.1"/>
    <property type="molecule type" value="Genomic_DNA"/>
</dbReference>
<evidence type="ECO:0000259" key="1">
    <source>
        <dbReference type="Pfam" id="PF16473"/>
    </source>
</evidence>
<reference evidence="2 3" key="1">
    <citation type="journal article" date="2014" name="Virology">
        <title>Supersize me: Cronobacter sakazakii phage GAP32.</title>
        <authorList>
            <person name="Abbasifar R."/>
            <person name="Griffiths M.W."/>
            <person name="Sabour P.M."/>
            <person name="Ackermann H.-W."/>
            <person name="Vandersteegen K."/>
            <person name="Lavigne R."/>
            <person name="Noben J.-P."/>
            <person name="Villa A.A."/>
            <person name="Abbasifar A."/>
            <person name="Nash J.H.E."/>
            <person name="Kropinski A.M."/>
        </authorList>
    </citation>
    <scope>NUCLEOTIDE SEQUENCE [LARGE SCALE GENOMIC DNA]</scope>
    <source>
        <strain evidence="2">GAP-32</strain>
    </source>
</reference>
<dbReference type="OrthoDB" id="11610at10239"/>